<sequence>MNITLLSGGVGGAKLVKGFYNILNKAVFNVICNTGDDLELFGLYICPDLDTVMYTLAGLVDEDRGWGVKNDTFHCLKALSECYGRENWFNIGDRDLATHIYRTELLAKGYSLTEVTRILCRNLGLEKVNLQPMSDDRVRTMVEVESNVYLSFQEYFVKRKCRDPVLNVVYEGVEKAKPGLNVLESIADSDIIIICPSNPIASIGPILAVKGVREKLKTAEGVKVAVTPIIQGAPLKGPADKFMSGVGLEVSAVGVAEYYKGLVDVFILDERDSHLKNRVEELGYTVHVTDTVMNSLSDKIRLSEFILESTGLKAE</sequence>
<proteinExistence type="inferred from homology"/>
<dbReference type="InterPro" id="IPR010115">
    <property type="entry name" value="FbiA/CofD"/>
</dbReference>
<keyword evidence="2" id="KW-0460">Magnesium</keyword>
<dbReference type="HAMAP" id="MF_01257">
    <property type="entry name" value="CofD"/>
    <property type="match status" value="1"/>
</dbReference>
<reference evidence="3" key="1">
    <citation type="journal article" date="2017" name="Nature">
        <title>Asgard archaea illuminate the origin of eukaryotic cellular complexity.</title>
        <authorList>
            <person name="Zaremba-Niedzwiedzka K."/>
            <person name="Caceres E.F."/>
            <person name="Saw J.H."/>
            <person name="Backstrom D."/>
            <person name="Juzokaite L."/>
            <person name="Vancaester E."/>
            <person name="Seitz K.W."/>
            <person name="Anantharaman K."/>
            <person name="Starnawski P."/>
            <person name="Kjeldsen K.U."/>
            <person name="Scott M.B."/>
            <person name="Nunoura T."/>
            <person name="Banfield J.F."/>
            <person name="Schramm A."/>
            <person name="Baker B.J."/>
            <person name="Spang A."/>
            <person name="Ettema T.J.G."/>
        </authorList>
    </citation>
    <scope>NUCLEOTIDE SEQUENCE</scope>
    <source>
        <strain evidence="3">LCB_4</strain>
    </source>
</reference>
<dbReference type="Gene3D" id="1.10.8.240">
    <property type="entry name" value="CofD-like domain"/>
    <property type="match status" value="1"/>
</dbReference>
<dbReference type="NCBIfam" id="TIGR01819">
    <property type="entry name" value="F420_cofD"/>
    <property type="match status" value="1"/>
</dbReference>
<dbReference type="GO" id="GO:0043743">
    <property type="term" value="F:LPPG:FO 2-phospho-L-lactate transferase activity"/>
    <property type="evidence" value="ECO:0007669"/>
    <property type="project" value="UniProtKB-EC"/>
</dbReference>
<dbReference type="PANTHER" id="PTHR43007:SF1">
    <property type="entry name" value="2-PHOSPHO-L-LACTATE TRANSFERASE"/>
    <property type="match status" value="1"/>
</dbReference>
<dbReference type="AlphaFoldDB" id="A0AAF0D1W1"/>
<accession>A0AAF0D1W1</accession>
<gene>
    <name evidence="3" type="primary">cofD</name>
    <name evidence="3" type="ORF">OdinLCB4_006580</name>
</gene>
<evidence type="ECO:0000313" key="3">
    <source>
        <dbReference type="EMBL" id="WEU40131.1"/>
    </source>
</evidence>
<dbReference type="GO" id="GO:0000287">
    <property type="term" value="F:magnesium ion binding"/>
    <property type="evidence" value="ECO:0007669"/>
    <property type="project" value="InterPro"/>
</dbReference>
<dbReference type="PANTHER" id="PTHR43007">
    <property type="entry name" value="2-PHOSPHO-L-LACTATE TRANSFERASE"/>
    <property type="match status" value="1"/>
</dbReference>
<dbReference type="Proteomes" id="UP000186851">
    <property type="component" value="Chromosome"/>
</dbReference>
<dbReference type="InterPro" id="IPR038136">
    <property type="entry name" value="CofD-like_dom_sf"/>
</dbReference>
<dbReference type="InterPro" id="IPR002882">
    <property type="entry name" value="CofD"/>
</dbReference>
<organism evidence="3 4">
    <name type="scientific">Odinarchaeota yellowstonii (strain LCB_4)</name>
    <dbReference type="NCBI Taxonomy" id="1841599"/>
    <lineage>
        <taxon>Archaea</taxon>
        <taxon>Promethearchaeati</taxon>
        <taxon>Candidatus Odinarchaeota</taxon>
        <taxon>Candidatus Odinarchaeia</taxon>
        <taxon>Candidatus Odinarchaeales</taxon>
        <taxon>Candidatus Odinarchaeaceae</taxon>
        <taxon>Candidatus Odinarchaeum</taxon>
    </lineage>
</organism>
<evidence type="ECO:0000256" key="1">
    <source>
        <dbReference type="ARBA" id="ARBA00022679"/>
    </source>
</evidence>
<dbReference type="EC" id="2.7.8.28" evidence="3"/>
<evidence type="ECO:0000313" key="4">
    <source>
        <dbReference type="Proteomes" id="UP000186851"/>
    </source>
</evidence>
<dbReference type="Pfam" id="PF01933">
    <property type="entry name" value="CofD"/>
    <property type="match status" value="1"/>
</dbReference>
<dbReference type="SUPFAM" id="SSF142338">
    <property type="entry name" value="CofD-like"/>
    <property type="match status" value="1"/>
</dbReference>
<keyword evidence="1 3" id="KW-0808">Transferase</keyword>
<protein>
    <submittedName>
        <fullName evidence="3">2-phospho-L-lactate transferase</fullName>
        <ecNumber evidence="3">2.7.8.28</ecNumber>
    </submittedName>
</protein>
<dbReference type="Gene3D" id="3.40.50.10680">
    <property type="entry name" value="CofD-like domains"/>
    <property type="match status" value="1"/>
</dbReference>
<dbReference type="CDD" id="cd07186">
    <property type="entry name" value="CofD_like"/>
    <property type="match status" value="1"/>
</dbReference>
<dbReference type="EMBL" id="CP091871">
    <property type="protein sequence ID" value="WEU40131.1"/>
    <property type="molecule type" value="Genomic_DNA"/>
</dbReference>
<reference evidence="3" key="2">
    <citation type="journal article" date="2022" name="Nat. Microbiol.">
        <title>A closed Candidatus Odinarchaeum chromosome exposes Asgard archaeal viruses.</title>
        <authorList>
            <person name="Tamarit D."/>
            <person name="Caceres E.F."/>
            <person name="Krupovic M."/>
            <person name="Nijland R."/>
            <person name="Eme L."/>
            <person name="Robinson N.P."/>
            <person name="Ettema T.J.G."/>
        </authorList>
    </citation>
    <scope>NUCLEOTIDE SEQUENCE</scope>
    <source>
        <strain evidence="3">LCB_4</strain>
    </source>
</reference>
<name>A0AAF0D1W1_ODILC</name>
<evidence type="ECO:0000256" key="2">
    <source>
        <dbReference type="ARBA" id="ARBA00022842"/>
    </source>
</evidence>
<dbReference type="KEGG" id="oyw:OdinLCB4_006580"/>